<comment type="caution">
    <text evidence="1">The sequence shown here is derived from an EMBL/GenBank/DDBJ whole genome shotgun (WGS) entry which is preliminary data.</text>
</comment>
<dbReference type="OrthoDB" id="2375806at2"/>
<evidence type="ECO:0000313" key="2">
    <source>
        <dbReference type="Proteomes" id="UP000468766"/>
    </source>
</evidence>
<dbReference type="EMBL" id="WBXO01000006">
    <property type="protein sequence ID" value="KAB2952374.1"/>
    <property type="molecule type" value="Genomic_DNA"/>
</dbReference>
<accession>A0A6I0EQG9</accession>
<sequence length="125" mass="13742">MAERSIIAYFKESDLAEDATKHLKQKGFETVRMDNFHHFPEPQSAERYFNPLTGDERRSVTALSEGIEGGDDTSPLAAAMPTASGMSDNSTFITGENYIVTVVCDEQRFEEAQQLLASYGGNVGV</sequence>
<protein>
    <submittedName>
        <fullName evidence="1">Uncharacterized protein</fullName>
    </submittedName>
</protein>
<proteinExistence type="predicted"/>
<keyword evidence="2" id="KW-1185">Reference proteome</keyword>
<gene>
    <name evidence="1" type="ORF">F9B85_09475</name>
</gene>
<reference evidence="1 2" key="1">
    <citation type="submission" date="2019-10" db="EMBL/GenBank/DDBJ databases">
        <title>Whole-genome sequence of the extremophile Heliorestis acidaminivorans DSM 24790.</title>
        <authorList>
            <person name="Kyndt J.A."/>
            <person name="Meyer T.E."/>
        </authorList>
    </citation>
    <scope>NUCLEOTIDE SEQUENCE [LARGE SCALE GENOMIC DNA]</scope>
    <source>
        <strain evidence="1 2">DSM 24790</strain>
    </source>
</reference>
<dbReference type="RefSeq" id="WP_151620260.1">
    <property type="nucleotide sequence ID" value="NZ_WBXO01000006.1"/>
</dbReference>
<organism evidence="1 2">
    <name type="scientific">Heliorestis acidaminivorans</name>
    <dbReference type="NCBI Taxonomy" id="553427"/>
    <lineage>
        <taxon>Bacteria</taxon>
        <taxon>Bacillati</taxon>
        <taxon>Bacillota</taxon>
        <taxon>Clostridia</taxon>
        <taxon>Eubacteriales</taxon>
        <taxon>Heliobacteriaceae</taxon>
        <taxon>Heliorestis</taxon>
    </lineage>
</organism>
<dbReference type="AlphaFoldDB" id="A0A6I0EQG9"/>
<name>A0A6I0EQG9_9FIRM</name>
<dbReference type="Proteomes" id="UP000468766">
    <property type="component" value="Unassembled WGS sequence"/>
</dbReference>
<evidence type="ECO:0000313" key="1">
    <source>
        <dbReference type="EMBL" id="KAB2952374.1"/>
    </source>
</evidence>